<dbReference type="EMBL" id="JAGEOJ010000002">
    <property type="protein sequence ID" value="MBO2446433.1"/>
    <property type="molecule type" value="Genomic_DNA"/>
</dbReference>
<evidence type="ECO:0000313" key="3">
    <source>
        <dbReference type="Proteomes" id="UP000669179"/>
    </source>
</evidence>
<proteinExistence type="predicted"/>
<organism evidence="2 3">
    <name type="scientific">Actinomadura barringtoniae</name>
    <dbReference type="NCBI Taxonomy" id="1427535"/>
    <lineage>
        <taxon>Bacteria</taxon>
        <taxon>Bacillati</taxon>
        <taxon>Actinomycetota</taxon>
        <taxon>Actinomycetes</taxon>
        <taxon>Streptosporangiales</taxon>
        <taxon>Thermomonosporaceae</taxon>
        <taxon>Actinomadura</taxon>
    </lineage>
</organism>
<feature type="region of interest" description="Disordered" evidence="1">
    <location>
        <begin position="1"/>
        <end position="22"/>
    </location>
</feature>
<name>A0A939PAI8_9ACTN</name>
<dbReference type="Proteomes" id="UP000669179">
    <property type="component" value="Unassembled WGS sequence"/>
</dbReference>
<keyword evidence="3" id="KW-1185">Reference proteome</keyword>
<accession>A0A939PAI8</accession>
<gene>
    <name evidence="2" type="ORF">J4573_04990</name>
</gene>
<dbReference type="RefSeq" id="WP_208254040.1">
    <property type="nucleotide sequence ID" value="NZ_JAGEOJ010000002.1"/>
</dbReference>
<evidence type="ECO:0000256" key="1">
    <source>
        <dbReference type="SAM" id="MobiDB-lite"/>
    </source>
</evidence>
<dbReference type="Gene3D" id="1.20.120.330">
    <property type="entry name" value="Nucleotidyltransferases domain 2"/>
    <property type="match status" value="1"/>
</dbReference>
<reference evidence="2" key="1">
    <citation type="submission" date="2021-03" db="EMBL/GenBank/DDBJ databases">
        <authorList>
            <person name="Kanchanasin P."/>
            <person name="Saeng-In P."/>
            <person name="Phongsopitanun W."/>
            <person name="Yuki M."/>
            <person name="Kudo T."/>
            <person name="Ohkuma M."/>
            <person name="Tanasupawat S."/>
        </authorList>
    </citation>
    <scope>NUCLEOTIDE SEQUENCE</scope>
    <source>
        <strain evidence="2">GKU 128</strain>
    </source>
</reference>
<evidence type="ECO:0000313" key="2">
    <source>
        <dbReference type="EMBL" id="MBO2446433.1"/>
    </source>
</evidence>
<dbReference type="AlphaFoldDB" id="A0A939PAI8"/>
<comment type="caution">
    <text evidence="2">The sequence shown here is derived from an EMBL/GenBank/DDBJ whole genome shotgun (WGS) entry which is preliminary data.</text>
</comment>
<sequence length="419" mass="44205">MRGPGDQRRRGRGSGREAQAADAAVEAREAAAAAFYDMDQAQKYLAGRVTVFSDLDQAAGATAQREFAGLSDAADAASVAYIGVMDAHDVADPGRSVAEYDSARRAFLAVSERLRKINHDLNGFAERLAPTMARLEAALDQLPPRLTAARDAVAAADAAIGAARQAGMDASDPEAELAQAKEALATLSSQGLGGLGLSGAIDKAEEVARIAESAREAAEELPKLGEKVRNSLASVRTRVDIVAGRVGPVREAMTTLLRGYSQACWQDLKGAPESIESGVTRARERLNEASTLLGRNEWKQAQTALTAARTELNSADRRAGQVTGRVTELAAVAADPSAPAEAVRFAVRDAQKLAMAQPGGAAPQHARALDSLVERLERAPQRLSGAHPDYWAYLQELESIKTAAGDVVTRIRAERAAGH</sequence>
<protein>
    <submittedName>
        <fullName evidence="2">Molecular chaperone DnaJ</fullName>
    </submittedName>
</protein>